<keyword evidence="6" id="KW-1185">Reference proteome</keyword>
<dbReference type="PANTHER" id="PTHR13149:SF0">
    <property type="entry name" value="VACUOLAR PROTEIN-SORTING-ASSOCIATED PROTEIN 25"/>
    <property type="match status" value="1"/>
</dbReference>
<dbReference type="STRING" id="1198029.A0A1U7LPK2"/>
<dbReference type="GO" id="GO:0005198">
    <property type="term" value="F:structural molecule activity"/>
    <property type="evidence" value="ECO:0007669"/>
    <property type="project" value="TreeGrafter"/>
</dbReference>
<dbReference type="PANTHER" id="PTHR13149">
    <property type="entry name" value="VACUOLAR PROTEIN SORTING-ASSOCIATED PROTEIN VPS25"/>
    <property type="match status" value="1"/>
</dbReference>
<evidence type="ECO:0000256" key="1">
    <source>
        <dbReference type="ARBA" id="ARBA00009674"/>
    </source>
</evidence>
<organism evidence="5 6">
    <name type="scientific">Neolecta irregularis (strain DAH-3)</name>
    <dbReference type="NCBI Taxonomy" id="1198029"/>
    <lineage>
        <taxon>Eukaryota</taxon>
        <taxon>Fungi</taxon>
        <taxon>Dikarya</taxon>
        <taxon>Ascomycota</taxon>
        <taxon>Taphrinomycotina</taxon>
        <taxon>Neolectales</taxon>
        <taxon>Neolectaceae</taxon>
        <taxon>Neolecta</taxon>
    </lineage>
</organism>
<comment type="similarity">
    <text evidence="1">Belongs to the VPS25 family.</text>
</comment>
<dbReference type="AlphaFoldDB" id="A0A1U7LPK2"/>
<dbReference type="GO" id="GO:0000814">
    <property type="term" value="C:ESCRT II complex"/>
    <property type="evidence" value="ECO:0007669"/>
    <property type="project" value="InterPro"/>
</dbReference>
<dbReference type="InterPro" id="IPR036388">
    <property type="entry name" value="WH-like_DNA-bd_sf"/>
</dbReference>
<reference evidence="5 6" key="1">
    <citation type="submission" date="2016-04" db="EMBL/GenBank/DDBJ databases">
        <title>Evolutionary innovation and constraint leading to complex multicellularity in the Ascomycota.</title>
        <authorList>
            <person name="Cisse O."/>
            <person name="Nguyen A."/>
            <person name="Hewitt D.A."/>
            <person name="Jedd G."/>
            <person name="Stajich J.E."/>
        </authorList>
    </citation>
    <scope>NUCLEOTIDE SEQUENCE [LARGE SCALE GENOMIC DNA]</scope>
    <source>
        <strain evidence="5 6">DAH-3</strain>
    </source>
</reference>
<gene>
    <name evidence="5" type="ORF">NEOLI_003056</name>
</gene>
<dbReference type="Gene3D" id="1.10.10.10">
    <property type="entry name" value="Winged helix-like DNA-binding domain superfamily/Winged helix DNA-binding domain"/>
    <property type="match status" value="1"/>
</dbReference>
<dbReference type="GO" id="GO:0043328">
    <property type="term" value="P:protein transport to vacuole involved in ubiquitin-dependent protein catabolic process via the multivesicular body sorting pathway"/>
    <property type="evidence" value="ECO:0007669"/>
    <property type="project" value="TreeGrafter"/>
</dbReference>
<proteinExistence type="inferred from homology"/>
<dbReference type="Pfam" id="PF05871">
    <property type="entry name" value="ESCRT-II"/>
    <property type="match status" value="1"/>
</dbReference>
<evidence type="ECO:0000256" key="3">
    <source>
        <dbReference type="ARBA" id="ARBA00022927"/>
    </source>
</evidence>
<evidence type="ECO:0000313" key="5">
    <source>
        <dbReference type="EMBL" id="OLL24596.1"/>
    </source>
</evidence>
<evidence type="ECO:0000256" key="2">
    <source>
        <dbReference type="ARBA" id="ARBA00022448"/>
    </source>
</evidence>
<dbReference type="GO" id="GO:0016236">
    <property type="term" value="P:macroautophagy"/>
    <property type="evidence" value="ECO:0007669"/>
    <property type="project" value="UniProtKB-ARBA"/>
</dbReference>
<dbReference type="OrthoDB" id="245150at2759"/>
<dbReference type="Gene3D" id="1.10.10.570">
    <property type="entry name" value="Winged helix' DNA-binding domain. Chain C. Domain 1"/>
    <property type="match status" value="1"/>
</dbReference>
<dbReference type="InterPro" id="IPR014041">
    <property type="entry name" value="ESCRT-II_cplx_Vps25-sub_N"/>
</dbReference>
<dbReference type="SUPFAM" id="SSF46785">
    <property type="entry name" value="Winged helix' DNA-binding domain"/>
    <property type="match status" value="2"/>
</dbReference>
<dbReference type="GO" id="GO:0042803">
    <property type="term" value="F:protein homodimerization activity"/>
    <property type="evidence" value="ECO:0007669"/>
    <property type="project" value="TreeGrafter"/>
</dbReference>
<dbReference type="InterPro" id="IPR008570">
    <property type="entry name" value="ESCRT-II_cplx_Vps25-sub"/>
</dbReference>
<name>A0A1U7LPK2_NEOID</name>
<dbReference type="OMA" id="TRCLIMW"/>
<comment type="caution">
    <text evidence="5">The sequence shown here is derived from an EMBL/GenBank/DDBJ whole genome shotgun (WGS) entry which is preliminary data.</text>
</comment>
<evidence type="ECO:0000256" key="4">
    <source>
        <dbReference type="ARBA" id="ARBA00030094"/>
    </source>
</evidence>
<protein>
    <recommendedName>
        <fullName evidence="4">ESCRT-II complex subunit VPS25</fullName>
    </recommendedName>
</protein>
<dbReference type="EMBL" id="LXFE01000716">
    <property type="protein sequence ID" value="OLL24596.1"/>
    <property type="molecule type" value="Genomic_DNA"/>
</dbReference>
<dbReference type="InterPro" id="IPR036390">
    <property type="entry name" value="WH_DNA-bd_sf"/>
</dbReference>
<dbReference type="FunFam" id="1.10.10.10:FF:000141">
    <property type="entry name" value="vacuolar protein-sorting-associated protein 25"/>
    <property type="match status" value="1"/>
</dbReference>
<accession>A0A1U7LPK2</accession>
<dbReference type="Proteomes" id="UP000186594">
    <property type="component" value="Unassembled WGS sequence"/>
</dbReference>
<sequence>MPRAVEPFLFPSIYSFPPFFTRQLNETTWSTQKSHWITLILGYFRYHRRWRIDLNINELNDDELFHNKAINRKLKVEVLKEIIDDMVKQRSAEYVNSKKHGAWVYWRTPEEWADYLANWIDATGQKGAVLTMFELSQGELVVGSELEGIEPVILRKALEVLGKRGLAQLLKSADSETGVKFFAGT</sequence>
<keyword evidence="3" id="KW-0653">Protein transport</keyword>
<keyword evidence="2" id="KW-0813">Transport</keyword>
<evidence type="ECO:0000313" key="6">
    <source>
        <dbReference type="Proteomes" id="UP000186594"/>
    </source>
</evidence>